<evidence type="ECO:0008006" key="5">
    <source>
        <dbReference type="Google" id="ProtNLM"/>
    </source>
</evidence>
<dbReference type="InterPro" id="IPR018376">
    <property type="entry name" value="Enoyl-CoA_hyd/isom_CS"/>
</dbReference>
<dbReference type="CDD" id="cd06558">
    <property type="entry name" value="crotonase-like"/>
    <property type="match status" value="1"/>
</dbReference>
<dbReference type="SUPFAM" id="SSF52096">
    <property type="entry name" value="ClpP/crotonase"/>
    <property type="match status" value="1"/>
</dbReference>
<dbReference type="InterPro" id="IPR001753">
    <property type="entry name" value="Enoyl-CoA_hydra/iso"/>
</dbReference>
<dbReference type="Gene3D" id="3.90.226.10">
    <property type="entry name" value="2-enoyl-CoA Hydratase, Chain A, domain 1"/>
    <property type="match status" value="1"/>
</dbReference>
<dbReference type="EMBL" id="KQ242374">
    <property type="protein sequence ID" value="KNC79052.1"/>
    <property type="molecule type" value="Genomic_DNA"/>
</dbReference>
<organism evidence="3 4">
    <name type="scientific">Sphaeroforma arctica JP610</name>
    <dbReference type="NCBI Taxonomy" id="667725"/>
    <lineage>
        <taxon>Eukaryota</taxon>
        <taxon>Ichthyosporea</taxon>
        <taxon>Ichthyophonida</taxon>
        <taxon>Sphaeroforma</taxon>
    </lineage>
</organism>
<dbReference type="AlphaFoldDB" id="A0A0L0FQJ4"/>
<keyword evidence="4" id="KW-1185">Reference proteome</keyword>
<evidence type="ECO:0000313" key="4">
    <source>
        <dbReference type="Proteomes" id="UP000054560"/>
    </source>
</evidence>
<dbReference type="GeneID" id="25909043"/>
<dbReference type="eggNOG" id="KOG1679">
    <property type="taxonomic scope" value="Eukaryota"/>
</dbReference>
<dbReference type="OrthoDB" id="14970at2759"/>
<dbReference type="RefSeq" id="XP_014152954.1">
    <property type="nucleotide sequence ID" value="XM_014297479.1"/>
</dbReference>
<dbReference type="Proteomes" id="UP000054560">
    <property type="component" value="Unassembled WGS sequence"/>
</dbReference>
<name>A0A0L0FQJ4_9EUKA</name>
<dbReference type="InterPro" id="IPR029045">
    <property type="entry name" value="ClpP/crotonase-like_dom_sf"/>
</dbReference>
<reference evidence="3 4" key="1">
    <citation type="submission" date="2011-02" db="EMBL/GenBank/DDBJ databases">
        <title>The Genome Sequence of Sphaeroforma arctica JP610.</title>
        <authorList>
            <consortium name="The Broad Institute Genome Sequencing Platform"/>
            <person name="Russ C."/>
            <person name="Cuomo C."/>
            <person name="Young S.K."/>
            <person name="Zeng Q."/>
            <person name="Gargeya S."/>
            <person name="Alvarado L."/>
            <person name="Berlin A."/>
            <person name="Chapman S.B."/>
            <person name="Chen Z."/>
            <person name="Freedman E."/>
            <person name="Gellesch M."/>
            <person name="Goldberg J."/>
            <person name="Griggs A."/>
            <person name="Gujja S."/>
            <person name="Heilman E."/>
            <person name="Heiman D."/>
            <person name="Howarth C."/>
            <person name="Mehta T."/>
            <person name="Neiman D."/>
            <person name="Pearson M."/>
            <person name="Roberts A."/>
            <person name="Saif S."/>
            <person name="Shea T."/>
            <person name="Shenoy N."/>
            <person name="Sisk P."/>
            <person name="Stolte C."/>
            <person name="Sykes S."/>
            <person name="White J."/>
            <person name="Yandava C."/>
            <person name="Burger G."/>
            <person name="Gray M.W."/>
            <person name="Holland P.W.H."/>
            <person name="King N."/>
            <person name="Lang F.B.F."/>
            <person name="Roger A.J."/>
            <person name="Ruiz-Trillo I."/>
            <person name="Haas B."/>
            <person name="Nusbaum C."/>
            <person name="Birren B."/>
        </authorList>
    </citation>
    <scope>NUCLEOTIDE SEQUENCE [LARGE SCALE GENOMIC DNA]</scope>
    <source>
        <strain evidence="3 4">JP610</strain>
    </source>
</reference>
<evidence type="ECO:0000313" key="3">
    <source>
        <dbReference type="EMBL" id="KNC79052.1"/>
    </source>
</evidence>
<gene>
    <name evidence="3" type="ORF">SARC_08539</name>
</gene>
<dbReference type="Pfam" id="PF00378">
    <property type="entry name" value="ECH_1"/>
    <property type="match status" value="1"/>
</dbReference>
<evidence type="ECO:0000256" key="2">
    <source>
        <dbReference type="RuleBase" id="RU003707"/>
    </source>
</evidence>
<comment type="similarity">
    <text evidence="1 2">Belongs to the enoyl-CoA hydratase/isomerase family.</text>
</comment>
<dbReference type="PANTHER" id="PTHR43149:SF1">
    <property type="entry name" value="DELTA(3,5)-DELTA(2,4)-DIENOYL-COA ISOMERASE, MITOCHONDRIAL"/>
    <property type="match status" value="1"/>
</dbReference>
<sequence length="159" mass="17366">MWRNLSIPVIASLHGMCFGGGFQIALGADFRFATPDTKLSIMEAKWGLIPDMGITVPARELMRADVLKELTMTARIFSATEGVQYGCVTRTCADPTAEAVKLAEEIIEKSPDMIASAKDLFNQTHAQGTEKMALDLETELQKKIMAEMAKTGGFLQPPK</sequence>
<protein>
    <recommendedName>
        <fullName evidence="5">Enoyl-CoA hydratase</fullName>
    </recommendedName>
</protein>
<evidence type="ECO:0000256" key="1">
    <source>
        <dbReference type="ARBA" id="ARBA00005254"/>
    </source>
</evidence>
<accession>A0A0L0FQJ4</accession>
<proteinExistence type="inferred from homology"/>
<dbReference type="GO" id="GO:0016853">
    <property type="term" value="F:isomerase activity"/>
    <property type="evidence" value="ECO:0007669"/>
    <property type="project" value="InterPro"/>
</dbReference>
<dbReference type="STRING" id="667725.A0A0L0FQJ4"/>
<dbReference type="InterPro" id="IPR045002">
    <property type="entry name" value="Ech1-like"/>
</dbReference>
<dbReference type="PROSITE" id="PS00166">
    <property type="entry name" value="ENOYL_COA_HYDRATASE"/>
    <property type="match status" value="1"/>
</dbReference>
<dbReference type="PANTHER" id="PTHR43149">
    <property type="entry name" value="ENOYL-COA HYDRATASE"/>
    <property type="match status" value="1"/>
</dbReference>